<dbReference type="GO" id="GO:0046677">
    <property type="term" value="P:response to antibiotic"/>
    <property type="evidence" value="ECO:0007669"/>
    <property type="project" value="UniProtKB-KW"/>
</dbReference>
<comment type="subcellular location">
    <subcellularLocation>
        <location evidence="3">Periplasm</location>
    </subcellularLocation>
</comment>
<dbReference type="PANTHER" id="PTHR42951">
    <property type="entry name" value="METALLO-BETA-LACTAMASE DOMAIN-CONTAINING"/>
    <property type="match status" value="1"/>
</dbReference>
<dbReference type="Proteomes" id="UP000305730">
    <property type="component" value="Unassembled WGS sequence"/>
</dbReference>
<evidence type="ECO:0000256" key="7">
    <source>
        <dbReference type="ARBA" id="ARBA00022723"/>
    </source>
</evidence>
<name>A0A5S3XKH8_9GAMM</name>
<keyword evidence="7" id="KW-0479">Metal-binding</keyword>
<evidence type="ECO:0000256" key="2">
    <source>
        <dbReference type="ARBA" id="ARBA00001947"/>
    </source>
</evidence>
<dbReference type="GO" id="GO:0017001">
    <property type="term" value="P:antibiotic catabolic process"/>
    <property type="evidence" value="ECO:0007669"/>
    <property type="project" value="InterPro"/>
</dbReference>
<evidence type="ECO:0000256" key="9">
    <source>
        <dbReference type="ARBA" id="ARBA00022764"/>
    </source>
</evidence>
<evidence type="ECO:0000256" key="12">
    <source>
        <dbReference type="ARBA" id="ARBA00023251"/>
    </source>
</evidence>
<dbReference type="InterPro" id="IPR001279">
    <property type="entry name" value="Metallo-B-lactamas"/>
</dbReference>
<evidence type="ECO:0000259" key="13">
    <source>
        <dbReference type="SMART" id="SM00849"/>
    </source>
</evidence>
<reference evidence="15 17" key="1">
    <citation type="submission" date="2017-12" db="EMBL/GenBank/DDBJ databases">
        <authorList>
            <person name="Paulsen S."/>
            <person name="Gram L.K."/>
        </authorList>
    </citation>
    <scope>NUCLEOTIDE SEQUENCE [LARGE SCALE GENOMIC DNA]</scope>
    <source>
        <strain evidence="15 17">S2231</strain>
        <strain evidence="14">S2233</strain>
    </source>
</reference>
<dbReference type="EMBL" id="PNCK01000027">
    <property type="protein sequence ID" value="TMP43777.1"/>
    <property type="molecule type" value="Genomic_DNA"/>
</dbReference>
<dbReference type="GO" id="GO:0008800">
    <property type="term" value="F:beta-lactamase activity"/>
    <property type="evidence" value="ECO:0007669"/>
    <property type="project" value="UniProtKB-EC"/>
</dbReference>
<dbReference type="InterPro" id="IPR036866">
    <property type="entry name" value="RibonucZ/Hydroxyglut_hydro"/>
</dbReference>
<reference evidence="15" key="3">
    <citation type="submission" date="2019-09" db="EMBL/GenBank/DDBJ databases">
        <title>Co-occurence of chitin degradation, pigmentation and bioactivity in marine Pseudoalteromonas.</title>
        <authorList>
            <person name="Sonnenschein E.C."/>
            <person name="Bech P.K."/>
        </authorList>
    </citation>
    <scope>NUCLEOTIDE SEQUENCE</scope>
    <source>
        <strain evidence="15">S2231</strain>
        <strain evidence="14 16">S2233</strain>
    </source>
</reference>
<dbReference type="OrthoDB" id="9769598at2"/>
<dbReference type="EC" id="3.5.2.6" evidence="6"/>
<dbReference type="AlphaFoldDB" id="A0A5S3XKH8"/>
<dbReference type="EMBL" id="PNCL01000103">
    <property type="protein sequence ID" value="TMP55328.1"/>
    <property type="molecule type" value="Genomic_DNA"/>
</dbReference>
<evidence type="ECO:0000313" key="17">
    <source>
        <dbReference type="Proteomes" id="UP000307706"/>
    </source>
</evidence>
<keyword evidence="10 15" id="KW-0378">Hydrolase</keyword>
<dbReference type="PANTHER" id="PTHR42951:SF4">
    <property type="entry name" value="ACYL-COENZYME A THIOESTERASE MBLAC2"/>
    <property type="match status" value="1"/>
</dbReference>
<dbReference type="InterPro" id="IPR001018">
    <property type="entry name" value="Beta-lactamase_class-B_CS"/>
</dbReference>
<comment type="caution">
    <text evidence="15">The sequence shown here is derived from an EMBL/GenBank/DDBJ whole genome shotgun (WGS) entry which is preliminary data.</text>
</comment>
<evidence type="ECO:0000313" key="15">
    <source>
        <dbReference type="EMBL" id="TMP55328.1"/>
    </source>
</evidence>
<evidence type="ECO:0000256" key="6">
    <source>
        <dbReference type="ARBA" id="ARBA00012865"/>
    </source>
</evidence>
<dbReference type="PROSITE" id="PS00743">
    <property type="entry name" value="BETA_LACTAMASE_B_1"/>
    <property type="match status" value="1"/>
</dbReference>
<keyword evidence="11" id="KW-0862">Zinc</keyword>
<keyword evidence="16" id="KW-1185">Reference proteome</keyword>
<evidence type="ECO:0000256" key="3">
    <source>
        <dbReference type="ARBA" id="ARBA00004418"/>
    </source>
</evidence>
<keyword evidence="8" id="KW-0732">Signal</keyword>
<comment type="subunit">
    <text evidence="5">Monomer.</text>
</comment>
<dbReference type="SMART" id="SM00849">
    <property type="entry name" value="Lactamase_B"/>
    <property type="match status" value="1"/>
</dbReference>
<dbReference type="CDD" id="cd16282">
    <property type="entry name" value="metallo-hydrolase-like_MBL-fold"/>
    <property type="match status" value="1"/>
</dbReference>
<evidence type="ECO:0000256" key="4">
    <source>
        <dbReference type="ARBA" id="ARBA00005250"/>
    </source>
</evidence>
<dbReference type="Proteomes" id="UP000307706">
    <property type="component" value="Unassembled WGS sequence"/>
</dbReference>
<feature type="domain" description="Metallo-beta-lactamase" evidence="13">
    <location>
        <begin position="69"/>
        <end position="242"/>
    </location>
</feature>
<evidence type="ECO:0000313" key="14">
    <source>
        <dbReference type="EMBL" id="TMP43777.1"/>
    </source>
</evidence>
<dbReference type="GO" id="GO:0042597">
    <property type="term" value="C:periplasmic space"/>
    <property type="evidence" value="ECO:0007669"/>
    <property type="project" value="UniProtKB-SubCell"/>
</dbReference>
<keyword evidence="12" id="KW-0046">Antibiotic resistance</keyword>
<evidence type="ECO:0000256" key="5">
    <source>
        <dbReference type="ARBA" id="ARBA00011245"/>
    </source>
</evidence>
<comment type="similarity">
    <text evidence="4">Belongs to the metallo-beta-lactamase superfamily. Class-B beta-lactamase family.</text>
</comment>
<reference evidence="17" key="2">
    <citation type="submission" date="2019-06" db="EMBL/GenBank/DDBJ databases">
        <title>Co-occurence of chitin degradation, pigmentation and bioactivity in marine Pseudoalteromonas.</title>
        <authorList>
            <person name="Sonnenschein E.C."/>
            <person name="Bech P.K."/>
        </authorList>
    </citation>
    <scope>NUCLEOTIDE SEQUENCE [LARGE SCALE GENOMIC DNA]</scope>
    <source>
        <strain evidence="17">S2231</strain>
    </source>
</reference>
<dbReference type="Gene3D" id="3.60.15.10">
    <property type="entry name" value="Ribonuclease Z/Hydroxyacylglutathione hydrolase-like"/>
    <property type="match status" value="1"/>
</dbReference>
<evidence type="ECO:0000256" key="1">
    <source>
        <dbReference type="ARBA" id="ARBA00001526"/>
    </source>
</evidence>
<dbReference type="SUPFAM" id="SSF56281">
    <property type="entry name" value="Metallo-hydrolase/oxidoreductase"/>
    <property type="match status" value="1"/>
</dbReference>
<accession>A0A5S3XKH8</accession>
<sequence length="311" mass="34712">MLLCEFYPTFKQWLGFLRYIEQLCTGVKMTKIVKVAVMVAFCWCYSAIAVEFRTHKLTEHVYVLFGQGGNIAIHVGDDGTYIIDDQFARLSTQIKKHISALKPGVPEFVINTHFHGDHTGGNEAFSLAGSHVIAHDNVHKRLVKKHGTASAYLPRVSFDQTLTLNFNNEQAHIAHFAHAHTDGDAVVTFTKANIVHMGDLYFNLGGLPFVDVDSGGSVDGLLRALRDIKAVINDKTVLIPGHGEVSNKGELVQYIVRIDKARTLMLKAMAQGATQQEVLRLDPLAELNLPYTNWLPRERVTQLFYRSLATK</sequence>
<evidence type="ECO:0000256" key="8">
    <source>
        <dbReference type="ARBA" id="ARBA00022729"/>
    </source>
</evidence>
<comment type="catalytic activity">
    <reaction evidence="1">
        <text>a beta-lactam + H2O = a substituted beta-amino acid</text>
        <dbReference type="Rhea" id="RHEA:20401"/>
        <dbReference type="ChEBI" id="CHEBI:15377"/>
        <dbReference type="ChEBI" id="CHEBI:35627"/>
        <dbReference type="ChEBI" id="CHEBI:140347"/>
        <dbReference type="EC" id="3.5.2.6"/>
    </reaction>
</comment>
<evidence type="ECO:0000313" key="16">
    <source>
        <dbReference type="Proteomes" id="UP000305730"/>
    </source>
</evidence>
<keyword evidence="9" id="KW-0574">Periplasm</keyword>
<gene>
    <name evidence="15" type="ORF">CWB96_17545</name>
    <name evidence="14" type="ORF">CWB97_07940</name>
</gene>
<evidence type="ECO:0000256" key="10">
    <source>
        <dbReference type="ARBA" id="ARBA00022801"/>
    </source>
</evidence>
<dbReference type="InterPro" id="IPR050855">
    <property type="entry name" value="NDM-1-like"/>
</dbReference>
<comment type="cofactor">
    <cofactor evidence="2">
        <name>Zn(2+)</name>
        <dbReference type="ChEBI" id="CHEBI:29105"/>
    </cofactor>
</comment>
<proteinExistence type="inferred from homology"/>
<protein>
    <recommendedName>
        <fullName evidence="6">beta-lactamase</fullName>
        <ecNumber evidence="6">3.5.2.6</ecNumber>
    </recommendedName>
</protein>
<dbReference type="Pfam" id="PF00753">
    <property type="entry name" value="Lactamase_B"/>
    <property type="match status" value="1"/>
</dbReference>
<dbReference type="GO" id="GO:0008270">
    <property type="term" value="F:zinc ion binding"/>
    <property type="evidence" value="ECO:0007669"/>
    <property type="project" value="InterPro"/>
</dbReference>
<evidence type="ECO:0000256" key="11">
    <source>
        <dbReference type="ARBA" id="ARBA00022833"/>
    </source>
</evidence>
<organism evidence="15 17">
    <name type="scientific">Pseudoalteromonas citrea</name>
    <dbReference type="NCBI Taxonomy" id="43655"/>
    <lineage>
        <taxon>Bacteria</taxon>
        <taxon>Pseudomonadati</taxon>
        <taxon>Pseudomonadota</taxon>
        <taxon>Gammaproteobacteria</taxon>
        <taxon>Alteromonadales</taxon>
        <taxon>Pseudoalteromonadaceae</taxon>
        <taxon>Pseudoalteromonas</taxon>
    </lineage>
</organism>